<evidence type="ECO:0000259" key="1">
    <source>
        <dbReference type="SMART" id="SM00587"/>
    </source>
</evidence>
<comment type="caution">
    <text evidence="2">The sequence shown here is derived from an EMBL/GenBank/DDBJ whole genome shotgun (WGS) entry which is preliminary data.</text>
</comment>
<dbReference type="AlphaFoldDB" id="A0A921ZFB5"/>
<organism evidence="2 3">
    <name type="scientific">Manduca sexta</name>
    <name type="common">Tobacco hawkmoth</name>
    <name type="synonym">Tobacco hornworm</name>
    <dbReference type="NCBI Taxonomy" id="7130"/>
    <lineage>
        <taxon>Eukaryota</taxon>
        <taxon>Metazoa</taxon>
        <taxon>Ecdysozoa</taxon>
        <taxon>Arthropoda</taxon>
        <taxon>Hexapoda</taxon>
        <taxon>Insecta</taxon>
        <taxon>Pterygota</taxon>
        <taxon>Neoptera</taxon>
        <taxon>Endopterygota</taxon>
        <taxon>Lepidoptera</taxon>
        <taxon>Glossata</taxon>
        <taxon>Ditrysia</taxon>
        <taxon>Bombycoidea</taxon>
        <taxon>Sphingidae</taxon>
        <taxon>Sphinginae</taxon>
        <taxon>Sphingini</taxon>
        <taxon>Manduca</taxon>
    </lineage>
</organism>
<name>A0A921ZFB5_MANSE</name>
<dbReference type="Gene3D" id="3.90.1200.10">
    <property type="match status" value="1"/>
</dbReference>
<evidence type="ECO:0000313" key="3">
    <source>
        <dbReference type="Proteomes" id="UP000791440"/>
    </source>
</evidence>
<dbReference type="InterPro" id="IPR011009">
    <property type="entry name" value="Kinase-like_dom_sf"/>
</dbReference>
<sequence>MGLEFEGATDNISERQLSFIREVLEKRGYKDTKVTIDAVGEAADNFVAFVKRIIVRDDNGEFRMIAKFAPQIEIHRMSTQSENLFKNEHIIYTVVLPKFQQLEEEANVPQEERLRFAECYGSLSEPPHEVILLEDLRVPDFIMLDRFKSLPEECIRSVLRNFATLHSLSFALKHKDLNTFNVLKNDFFDLWASMDGGAEAFAYFSQLENSAASIVEGEERKKLLKGCIVQALAATTKMSKQDEDSKHSIIQQGDSWTNNIMFKFDRDTLQESVMIDYQLSKVSNPCCDIMYLIFNCTDHKTRLQHFHDWVNYYHYELVKALSNFGLEANVYPREQLDVDMRRYGRIMFGLSLILASVTLLKSDDASRMKAAIEKTIDLNELYQIPNSDEEFTLMFRKRVEGLVDSFVHFELL</sequence>
<proteinExistence type="predicted"/>
<dbReference type="EMBL" id="JH668521">
    <property type="protein sequence ID" value="KAG6456734.1"/>
    <property type="molecule type" value="Genomic_DNA"/>
</dbReference>
<protein>
    <recommendedName>
        <fullName evidence="1">CHK kinase-like domain-containing protein</fullName>
    </recommendedName>
</protein>
<feature type="domain" description="CHK kinase-like" evidence="1">
    <location>
        <begin position="131"/>
        <end position="323"/>
    </location>
</feature>
<dbReference type="InterPro" id="IPR015897">
    <property type="entry name" value="CHK_kinase-like"/>
</dbReference>
<dbReference type="SUPFAM" id="SSF56112">
    <property type="entry name" value="Protein kinase-like (PK-like)"/>
    <property type="match status" value="1"/>
</dbReference>
<dbReference type="Pfam" id="PF02958">
    <property type="entry name" value="EcKL"/>
    <property type="match status" value="1"/>
</dbReference>
<dbReference type="Proteomes" id="UP000791440">
    <property type="component" value="Unassembled WGS sequence"/>
</dbReference>
<accession>A0A921ZFB5</accession>
<gene>
    <name evidence="2" type="ORF">O3G_MSEX009922</name>
</gene>
<dbReference type="InterPro" id="IPR004119">
    <property type="entry name" value="EcKL"/>
</dbReference>
<reference evidence="2" key="1">
    <citation type="journal article" date="2016" name="Insect Biochem. Mol. Biol.">
        <title>Multifaceted biological insights from a draft genome sequence of the tobacco hornworm moth, Manduca sexta.</title>
        <authorList>
            <person name="Kanost M.R."/>
            <person name="Arrese E.L."/>
            <person name="Cao X."/>
            <person name="Chen Y.R."/>
            <person name="Chellapilla S."/>
            <person name="Goldsmith M.R."/>
            <person name="Grosse-Wilde E."/>
            <person name="Heckel D.G."/>
            <person name="Herndon N."/>
            <person name="Jiang H."/>
            <person name="Papanicolaou A."/>
            <person name="Qu J."/>
            <person name="Soulages J.L."/>
            <person name="Vogel H."/>
            <person name="Walters J."/>
            <person name="Waterhouse R.M."/>
            <person name="Ahn S.J."/>
            <person name="Almeida F.C."/>
            <person name="An C."/>
            <person name="Aqrawi P."/>
            <person name="Bretschneider A."/>
            <person name="Bryant W.B."/>
            <person name="Bucks S."/>
            <person name="Chao H."/>
            <person name="Chevignon G."/>
            <person name="Christen J.M."/>
            <person name="Clarke D.F."/>
            <person name="Dittmer N.T."/>
            <person name="Ferguson L.C.F."/>
            <person name="Garavelou S."/>
            <person name="Gordon K.H.J."/>
            <person name="Gunaratna R.T."/>
            <person name="Han Y."/>
            <person name="Hauser F."/>
            <person name="He Y."/>
            <person name="Heidel-Fischer H."/>
            <person name="Hirsh A."/>
            <person name="Hu Y."/>
            <person name="Jiang H."/>
            <person name="Kalra D."/>
            <person name="Klinner C."/>
            <person name="Konig C."/>
            <person name="Kovar C."/>
            <person name="Kroll A.R."/>
            <person name="Kuwar S.S."/>
            <person name="Lee S.L."/>
            <person name="Lehman R."/>
            <person name="Li K."/>
            <person name="Li Z."/>
            <person name="Liang H."/>
            <person name="Lovelace S."/>
            <person name="Lu Z."/>
            <person name="Mansfield J.H."/>
            <person name="McCulloch K.J."/>
            <person name="Mathew T."/>
            <person name="Morton B."/>
            <person name="Muzny D.M."/>
            <person name="Neunemann D."/>
            <person name="Ongeri F."/>
            <person name="Pauchet Y."/>
            <person name="Pu L.L."/>
            <person name="Pyrousis I."/>
            <person name="Rao X.J."/>
            <person name="Redding A."/>
            <person name="Roesel C."/>
            <person name="Sanchez-Gracia A."/>
            <person name="Schaack S."/>
            <person name="Shukla A."/>
            <person name="Tetreau G."/>
            <person name="Wang Y."/>
            <person name="Xiong G.H."/>
            <person name="Traut W."/>
            <person name="Walsh T.K."/>
            <person name="Worley K.C."/>
            <person name="Wu D."/>
            <person name="Wu W."/>
            <person name="Wu Y.Q."/>
            <person name="Zhang X."/>
            <person name="Zou Z."/>
            <person name="Zucker H."/>
            <person name="Briscoe A.D."/>
            <person name="Burmester T."/>
            <person name="Clem R.J."/>
            <person name="Feyereisen R."/>
            <person name="Grimmelikhuijzen C.J.P."/>
            <person name="Hamodrakas S.J."/>
            <person name="Hansson B.S."/>
            <person name="Huguet E."/>
            <person name="Jermiin L.S."/>
            <person name="Lan Q."/>
            <person name="Lehman H.K."/>
            <person name="Lorenzen M."/>
            <person name="Merzendorfer H."/>
            <person name="Michalopoulos I."/>
            <person name="Morton D.B."/>
            <person name="Muthukrishnan S."/>
            <person name="Oakeshott J.G."/>
            <person name="Palmer W."/>
            <person name="Park Y."/>
            <person name="Passarelli A.L."/>
            <person name="Rozas J."/>
            <person name="Schwartz L.M."/>
            <person name="Smith W."/>
            <person name="Southgate A."/>
            <person name="Vilcinskas A."/>
            <person name="Vogt R."/>
            <person name="Wang P."/>
            <person name="Werren J."/>
            <person name="Yu X.Q."/>
            <person name="Zhou J.J."/>
            <person name="Brown S.J."/>
            <person name="Scherer S.E."/>
            <person name="Richards S."/>
            <person name="Blissard G.W."/>
        </authorList>
    </citation>
    <scope>NUCLEOTIDE SEQUENCE</scope>
</reference>
<dbReference type="PANTHER" id="PTHR11012:SF30">
    <property type="entry name" value="PROTEIN KINASE-LIKE DOMAIN-CONTAINING"/>
    <property type="match status" value="1"/>
</dbReference>
<dbReference type="SMART" id="SM00587">
    <property type="entry name" value="CHK"/>
    <property type="match status" value="1"/>
</dbReference>
<reference evidence="2" key="2">
    <citation type="submission" date="2020-12" db="EMBL/GenBank/DDBJ databases">
        <authorList>
            <person name="Kanost M."/>
        </authorList>
    </citation>
    <scope>NUCLEOTIDE SEQUENCE</scope>
</reference>
<dbReference type="PANTHER" id="PTHR11012">
    <property type="entry name" value="PROTEIN KINASE-LIKE DOMAIN-CONTAINING"/>
    <property type="match status" value="1"/>
</dbReference>
<keyword evidence="3" id="KW-1185">Reference proteome</keyword>
<evidence type="ECO:0000313" key="2">
    <source>
        <dbReference type="EMBL" id="KAG6456734.1"/>
    </source>
</evidence>